<protein>
    <recommendedName>
        <fullName evidence="3">CBF1-interacting co-repressor CIR N-terminal domain-containing protein</fullName>
    </recommendedName>
</protein>
<feature type="compositionally biased region" description="Basic residues" evidence="2">
    <location>
        <begin position="200"/>
        <end position="217"/>
    </location>
</feature>
<dbReference type="eggNOG" id="ENOG502RZ97">
    <property type="taxonomic scope" value="Eukaryota"/>
</dbReference>
<dbReference type="FunCoup" id="A0A158NK02">
    <property type="interactions" value="58"/>
</dbReference>
<feature type="coiled-coil region" evidence="1">
    <location>
        <begin position="26"/>
        <end position="53"/>
    </location>
</feature>
<evidence type="ECO:0000313" key="5">
    <source>
        <dbReference type="Proteomes" id="UP000005205"/>
    </source>
</evidence>
<feature type="compositionally biased region" description="Basic and acidic residues" evidence="2">
    <location>
        <begin position="178"/>
        <end position="199"/>
    </location>
</feature>
<dbReference type="InParanoid" id="A0A158NK02"/>
<dbReference type="EMBL" id="ADTU01018578">
    <property type="status" value="NOT_ANNOTATED_CDS"/>
    <property type="molecule type" value="Genomic_DNA"/>
</dbReference>
<dbReference type="PANTHER" id="PTHR22093">
    <property type="entry name" value="LEUKOCYTE RECEPTOR CLUSTER LRC MEMBER 1"/>
    <property type="match status" value="1"/>
</dbReference>
<evidence type="ECO:0000259" key="3">
    <source>
        <dbReference type="SMART" id="SM01083"/>
    </source>
</evidence>
<dbReference type="KEGG" id="acep:105620995"/>
<dbReference type="PANTHER" id="PTHR22093:SF0">
    <property type="entry name" value="LEUKOCYTE RECEPTOR CLUSTER MEMBER 1"/>
    <property type="match status" value="1"/>
</dbReference>
<feature type="region of interest" description="Disordered" evidence="2">
    <location>
        <begin position="284"/>
        <end position="303"/>
    </location>
</feature>
<gene>
    <name evidence="4" type="primary">105620995</name>
</gene>
<sequence>MNILPKKRWHVRTKENIARVRRDEAKAAEEERIKKERIQKAETEARVELLRHRARFTYDGRSTIEGSTNKKLEHVNFFAELEDGKIDYSRPNAEHEKEKKEEKEKYEKQIGYLTYLGQDTNEATGKKNWYEELPKRLTDTEKDVEIEIKKKTLNDPMIDIKKYLKIMHSKSEDHLKIKTESIKRKHDSDSSHSNDERHSIYKRYKDKKYKKKKHKHSEKKEDRNQSNTNIEKLRAERLLREQSEKLRTEVLLAKVRGEPMPVVTPEIPKPAIKQKYNSQFFPEIARQNAERTPKHSRQNTASP</sequence>
<evidence type="ECO:0000256" key="2">
    <source>
        <dbReference type="SAM" id="MobiDB-lite"/>
    </source>
</evidence>
<dbReference type="EnsemblMetazoa" id="XM_012202470.1">
    <property type="protein sequence ID" value="XP_012057860.1"/>
    <property type="gene ID" value="LOC105620995"/>
</dbReference>
<dbReference type="SMART" id="SM01083">
    <property type="entry name" value="Cir_N"/>
    <property type="match status" value="1"/>
</dbReference>
<keyword evidence="5" id="KW-1185">Reference proteome</keyword>
<dbReference type="AlphaFoldDB" id="A0A158NK02"/>
<keyword evidence="1" id="KW-0175">Coiled coil</keyword>
<organism evidence="4 5">
    <name type="scientific">Atta cephalotes</name>
    <name type="common">Leafcutter ant</name>
    <dbReference type="NCBI Taxonomy" id="12957"/>
    <lineage>
        <taxon>Eukaryota</taxon>
        <taxon>Metazoa</taxon>
        <taxon>Ecdysozoa</taxon>
        <taxon>Arthropoda</taxon>
        <taxon>Hexapoda</taxon>
        <taxon>Insecta</taxon>
        <taxon>Pterygota</taxon>
        <taxon>Neoptera</taxon>
        <taxon>Endopterygota</taxon>
        <taxon>Hymenoptera</taxon>
        <taxon>Apocrita</taxon>
        <taxon>Aculeata</taxon>
        <taxon>Formicoidea</taxon>
        <taxon>Formicidae</taxon>
        <taxon>Myrmicinae</taxon>
        <taxon>Atta</taxon>
    </lineage>
</organism>
<name>A0A158NK02_ATTCE</name>
<reference evidence="5" key="1">
    <citation type="journal article" date="2011" name="PLoS Genet.">
        <title>The genome sequence of the leaf-cutter ant Atta cephalotes reveals insights into its obligate symbiotic lifestyle.</title>
        <authorList>
            <person name="Suen G."/>
            <person name="Teiling C."/>
            <person name="Li L."/>
            <person name="Holt C."/>
            <person name="Abouheif E."/>
            <person name="Bornberg-Bauer E."/>
            <person name="Bouffard P."/>
            <person name="Caldera E.J."/>
            <person name="Cash E."/>
            <person name="Cavanaugh A."/>
            <person name="Denas O."/>
            <person name="Elhaik E."/>
            <person name="Fave M.J."/>
            <person name="Gadau J."/>
            <person name="Gibson J.D."/>
            <person name="Graur D."/>
            <person name="Grubbs K.J."/>
            <person name="Hagen D.E."/>
            <person name="Harkins T.T."/>
            <person name="Helmkampf M."/>
            <person name="Hu H."/>
            <person name="Johnson B.R."/>
            <person name="Kim J."/>
            <person name="Marsh S.E."/>
            <person name="Moeller J.A."/>
            <person name="Munoz-Torres M.C."/>
            <person name="Murphy M.C."/>
            <person name="Naughton M.C."/>
            <person name="Nigam S."/>
            <person name="Overson R."/>
            <person name="Rajakumar R."/>
            <person name="Reese J.T."/>
            <person name="Scott J.J."/>
            <person name="Smith C.R."/>
            <person name="Tao S."/>
            <person name="Tsutsui N.D."/>
            <person name="Viljakainen L."/>
            <person name="Wissler L."/>
            <person name="Yandell M.D."/>
            <person name="Zimmer F."/>
            <person name="Taylor J."/>
            <person name="Slater S.C."/>
            <person name="Clifton S.W."/>
            <person name="Warren W.C."/>
            <person name="Elsik C.G."/>
            <person name="Smith C.D."/>
            <person name="Weinstock G.M."/>
            <person name="Gerardo N.M."/>
            <person name="Currie C.R."/>
        </authorList>
    </citation>
    <scope>NUCLEOTIDE SEQUENCE [LARGE SCALE GENOMIC DNA]</scope>
</reference>
<accession>A0A158NK02</accession>
<reference evidence="4" key="2">
    <citation type="submission" date="2016-04" db="UniProtKB">
        <authorList>
            <consortium name="EnsemblMetazoa"/>
        </authorList>
    </citation>
    <scope>IDENTIFICATION</scope>
</reference>
<feature type="domain" description="CBF1-interacting co-repressor CIR N-terminal" evidence="3">
    <location>
        <begin position="8"/>
        <end position="44"/>
    </location>
</feature>
<evidence type="ECO:0000313" key="4">
    <source>
        <dbReference type="EnsemblMetazoa" id="XP_012057860.1"/>
    </source>
</evidence>
<proteinExistence type="predicted"/>
<feature type="compositionally biased region" description="Basic and acidic residues" evidence="2">
    <location>
        <begin position="231"/>
        <end position="241"/>
    </location>
</feature>
<dbReference type="InterPro" id="IPR019339">
    <property type="entry name" value="CIR_N_dom"/>
</dbReference>
<dbReference type="OrthoDB" id="2159131at2759"/>
<feature type="region of interest" description="Disordered" evidence="2">
    <location>
        <begin position="178"/>
        <end position="241"/>
    </location>
</feature>
<dbReference type="InterPro" id="IPR039875">
    <property type="entry name" value="LENG1-like"/>
</dbReference>
<dbReference type="Proteomes" id="UP000005205">
    <property type="component" value="Unassembled WGS sequence"/>
</dbReference>
<dbReference type="STRING" id="12957.A0A158NK02"/>
<dbReference type="Pfam" id="PF10197">
    <property type="entry name" value="Cir_N"/>
    <property type="match status" value="1"/>
</dbReference>
<evidence type="ECO:0000256" key="1">
    <source>
        <dbReference type="SAM" id="Coils"/>
    </source>
</evidence>
<dbReference type="OMA" id="WYEELPK"/>